<dbReference type="CDD" id="cd03124">
    <property type="entry name" value="alpha_CA_prokaryotic_like"/>
    <property type="match status" value="1"/>
</dbReference>
<gene>
    <name evidence="9" type="ORF">BSTOLATCC_MIC14442</name>
</gene>
<dbReference type="InterPro" id="IPR023561">
    <property type="entry name" value="Carbonic_anhydrase_a-class"/>
</dbReference>
<dbReference type="Proteomes" id="UP001162131">
    <property type="component" value="Unassembled WGS sequence"/>
</dbReference>
<accession>A0AAU9IMK4</accession>
<dbReference type="Pfam" id="PF00194">
    <property type="entry name" value="Carb_anhydrase"/>
    <property type="match status" value="1"/>
</dbReference>
<keyword evidence="4" id="KW-0862">Zinc</keyword>
<dbReference type="InterPro" id="IPR041891">
    <property type="entry name" value="Alpha_CA_prokaryot-like"/>
</dbReference>
<dbReference type="InterPro" id="IPR036398">
    <property type="entry name" value="CA_dom_sf"/>
</dbReference>
<dbReference type="PROSITE" id="PS51144">
    <property type="entry name" value="ALPHA_CA_2"/>
    <property type="match status" value="1"/>
</dbReference>
<comment type="caution">
    <text evidence="9">The sequence shown here is derived from an EMBL/GenBank/DDBJ whole genome shotgun (WGS) entry which is preliminary data.</text>
</comment>
<comment type="catalytic activity">
    <reaction evidence="6">
        <text>hydrogencarbonate + H(+) = CO2 + H2O</text>
        <dbReference type="Rhea" id="RHEA:10748"/>
        <dbReference type="ChEBI" id="CHEBI:15377"/>
        <dbReference type="ChEBI" id="CHEBI:15378"/>
        <dbReference type="ChEBI" id="CHEBI:16526"/>
        <dbReference type="ChEBI" id="CHEBI:17544"/>
        <dbReference type="EC" id="4.2.1.1"/>
    </reaction>
</comment>
<comment type="similarity">
    <text evidence="1">Belongs to the alpha-carbonic anhydrase family.</text>
</comment>
<keyword evidence="10" id="KW-1185">Reference proteome</keyword>
<evidence type="ECO:0000256" key="2">
    <source>
        <dbReference type="ARBA" id="ARBA00012925"/>
    </source>
</evidence>
<dbReference type="EMBL" id="CAJZBQ010000014">
    <property type="protein sequence ID" value="CAG9315692.1"/>
    <property type="molecule type" value="Genomic_DNA"/>
</dbReference>
<reference evidence="9" key="1">
    <citation type="submission" date="2021-09" db="EMBL/GenBank/DDBJ databases">
        <authorList>
            <consortium name="AG Swart"/>
            <person name="Singh M."/>
            <person name="Singh A."/>
            <person name="Seah K."/>
            <person name="Emmerich C."/>
        </authorList>
    </citation>
    <scope>NUCLEOTIDE SEQUENCE</scope>
    <source>
        <strain evidence="9">ATCC30299</strain>
    </source>
</reference>
<evidence type="ECO:0000259" key="8">
    <source>
        <dbReference type="PROSITE" id="PS51144"/>
    </source>
</evidence>
<dbReference type="SMART" id="SM01057">
    <property type="entry name" value="Carb_anhydrase"/>
    <property type="match status" value="1"/>
</dbReference>
<dbReference type="AlphaFoldDB" id="A0AAU9IMK4"/>
<evidence type="ECO:0000256" key="4">
    <source>
        <dbReference type="ARBA" id="ARBA00022833"/>
    </source>
</evidence>
<evidence type="ECO:0000256" key="7">
    <source>
        <dbReference type="SAM" id="SignalP"/>
    </source>
</evidence>
<feature type="signal peptide" evidence="7">
    <location>
        <begin position="1"/>
        <end position="20"/>
    </location>
</feature>
<dbReference type="GO" id="GO:0008270">
    <property type="term" value="F:zinc ion binding"/>
    <property type="evidence" value="ECO:0007669"/>
    <property type="project" value="InterPro"/>
</dbReference>
<keyword evidence="5" id="KW-0456">Lyase</keyword>
<dbReference type="EC" id="4.2.1.1" evidence="2"/>
<organism evidence="9 10">
    <name type="scientific">Blepharisma stoltei</name>
    <dbReference type="NCBI Taxonomy" id="1481888"/>
    <lineage>
        <taxon>Eukaryota</taxon>
        <taxon>Sar</taxon>
        <taxon>Alveolata</taxon>
        <taxon>Ciliophora</taxon>
        <taxon>Postciliodesmatophora</taxon>
        <taxon>Heterotrichea</taxon>
        <taxon>Heterotrichida</taxon>
        <taxon>Blepharismidae</taxon>
        <taxon>Blepharisma</taxon>
    </lineage>
</organism>
<dbReference type="Gene3D" id="3.10.200.10">
    <property type="entry name" value="Alpha carbonic anhydrase"/>
    <property type="match status" value="1"/>
</dbReference>
<evidence type="ECO:0000256" key="5">
    <source>
        <dbReference type="ARBA" id="ARBA00023239"/>
    </source>
</evidence>
<keyword evidence="7" id="KW-0732">Signal</keyword>
<proteinExistence type="inferred from homology"/>
<dbReference type="SUPFAM" id="SSF51069">
    <property type="entry name" value="Carbonic anhydrase"/>
    <property type="match status" value="1"/>
</dbReference>
<keyword evidence="3" id="KW-0479">Metal-binding</keyword>
<evidence type="ECO:0000313" key="10">
    <source>
        <dbReference type="Proteomes" id="UP001162131"/>
    </source>
</evidence>
<evidence type="ECO:0000256" key="6">
    <source>
        <dbReference type="ARBA" id="ARBA00048348"/>
    </source>
</evidence>
<evidence type="ECO:0000313" key="9">
    <source>
        <dbReference type="EMBL" id="CAG9315692.1"/>
    </source>
</evidence>
<dbReference type="InterPro" id="IPR001148">
    <property type="entry name" value="CA_dom"/>
</dbReference>
<dbReference type="GO" id="GO:0004089">
    <property type="term" value="F:carbonate dehydratase activity"/>
    <property type="evidence" value="ECO:0007669"/>
    <property type="project" value="UniProtKB-EC"/>
</dbReference>
<sequence length="272" mass="30845">MKIFCLIALTLVSSLHVSYHEGGDDWTDTCQNGTLQSPIAIRDSESEIILVNTTSSIVLYPDFKPNFTMGHMTSYSFAVYSDWGNLAVAFPSKPSINLHSSAFHFHSPSEYTLNGKYFDLEMHIVMKNPNVQGSLYVLGIFFDVNGKTNNFISQVIESESNYTDVNLMDVFNGNSKIEKFYEFEGSLTTPPCTEGVKWFLWSEVQDLDESQRNFFHKFWAGNSSFAGNNGNNRNLQERNDRLVIKYGESDDMSIKLEFSVFLLVIAISLYLS</sequence>
<evidence type="ECO:0000256" key="3">
    <source>
        <dbReference type="ARBA" id="ARBA00022723"/>
    </source>
</evidence>
<protein>
    <recommendedName>
        <fullName evidence="2">carbonic anhydrase</fullName>
        <ecNumber evidence="2">4.2.1.1</ecNumber>
    </recommendedName>
</protein>
<dbReference type="PANTHER" id="PTHR18952">
    <property type="entry name" value="CARBONIC ANHYDRASE"/>
    <property type="match status" value="1"/>
</dbReference>
<feature type="domain" description="Alpha-carbonic anhydrase" evidence="8">
    <location>
        <begin position="15"/>
        <end position="247"/>
    </location>
</feature>
<dbReference type="PANTHER" id="PTHR18952:SF265">
    <property type="entry name" value="CARBONIC ANHYDRASE"/>
    <property type="match status" value="1"/>
</dbReference>
<feature type="chain" id="PRO_5043448637" description="carbonic anhydrase" evidence="7">
    <location>
        <begin position="21"/>
        <end position="272"/>
    </location>
</feature>
<evidence type="ECO:0000256" key="1">
    <source>
        <dbReference type="ARBA" id="ARBA00010718"/>
    </source>
</evidence>
<name>A0AAU9IMK4_9CILI</name>